<organism evidence="2 3">
    <name type="scientific">Stephania yunnanensis</name>
    <dbReference type="NCBI Taxonomy" id="152371"/>
    <lineage>
        <taxon>Eukaryota</taxon>
        <taxon>Viridiplantae</taxon>
        <taxon>Streptophyta</taxon>
        <taxon>Embryophyta</taxon>
        <taxon>Tracheophyta</taxon>
        <taxon>Spermatophyta</taxon>
        <taxon>Magnoliopsida</taxon>
        <taxon>Ranunculales</taxon>
        <taxon>Menispermaceae</taxon>
        <taxon>Menispermoideae</taxon>
        <taxon>Cissampelideae</taxon>
        <taxon>Stephania</taxon>
    </lineage>
</organism>
<evidence type="ECO:0000313" key="3">
    <source>
        <dbReference type="Proteomes" id="UP001420932"/>
    </source>
</evidence>
<keyword evidence="3" id="KW-1185">Reference proteome</keyword>
<reference evidence="2 3" key="1">
    <citation type="submission" date="2024-01" db="EMBL/GenBank/DDBJ databases">
        <title>Genome assemblies of Stephania.</title>
        <authorList>
            <person name="Yang L."/>
        </authorList>
    </citation>
    <scope>NUCLEOTIDE SEQUENCE [LARGE SCALE GENOMIC DNA]</scope>
    <source>
        <strain evidence="2">YNDBR</strain>
        <tissue evidence="2">Leaf</tissue>
    </source>
</reference>
<name>A0AAP0LDN0_9MAGN</name>
<accession>A0AAP0LDN0</accession>
<evidence type="ECO:0000313" key="2">
    <source>
        <dbReference type="EMBL" id="KAK9169257.1"/>
    </source>
</evidence>
<proteinExistence type="predicted"/>
<dbReference type="EMBL" id="JBBNAF010000001">
    <property type="protein sequence ID" value="KAK9169257.1"/>
    <property type="molecule type" value="Genomic_DNA"/>
</dbReference>
<dbReference type="Proteomes" id="UP001420932">
    <property type="component" value="Unassembled WGS sequence"/>
</dbReference>
<gene>
    <name evidence="2" type="ORF">Syun_001397</name>
</gene>
<evidence type="ECO:0000256" key="1">
    <source>
        <dbReference type="SAM" id="MobiDB-lite"/>
    </source>
</evidence>
<sequence>MGHPKPGADIEIGNQRRIRAIRKAQTKAPDHEMQQGANQVLTRKKKRINQNGDGEEKRENFEPASSKQQLFSRSNNLRVACFNNLVLSTVSPYKHGCTYDKSKLLDVLRLNVYKKQPSIWPPYQWLSGLLLSIRKERLSKAREKEVVHSRIVQPLLPLGRMTLLSEQAGRGDRLINMNLESGWLTAPFPGGSPAREGLAILTLSPDVCRISGCGPMAKVLPASCRLVVSKWFLGRMVEFFFATSGKEVLGNLQGGRKISSHSVPAVRRNPQQTKGESLLVVALFDFSRLGLVSVSYFSSLAASLSRRV</sequence>
<comment type="caution">
    <text evidence="2">The sequence shown here is derived from an EMBL/GenBank/DDBJ whole genome shotgun (WGS) entry which is preliminary data.</text>
</comment>
<dbReference type="AlphaFoldDB" id="A0AAP0LDN0"/>
<protein>
    <submittedName>
        <fullName evidence="2">Uncharacterized protein</fullName>
    </submittedName>
</protein>
<feature type="region of interest" description="Disordered" evidence="1">
    <location>
        <begin position="24"/>
        <end position="68"/>
    </location>
</feature>